<evidence type="ECO:0000256" key="13">
    <source>
        <dbReference type="PROSITE-ProRule" id="PRU00169"/>
    </source>
</evidence>
<dbReference type="CDD" id="cd17546">
    <property type="entry name" value="REC_hyHK_CKI1_RcsC-like"/>
    <property type="match status" value="1"/>
</dbReference>
<dbReference type="InterPro" id="IPR005467">
    <property type="entry name" value="His_kinase_dom"/>
</dbReference>
<reference evidence="18 19" key="1">
    <citation type="submission" date="2019-08" db="EMBL/GenBank/DDBJ databases">
        <title>Bioinformatics analysis of the strain L3 and L5.</title>
        <authorList>
            <person name="Li X."/>
        </authorList>
    </citation>
    <scope>NUCLEOTIDE SEQUENCE [LARGE SCALE GENOMIC DNA]</scope>
    <source>
        <strain evidence="18 19">L3</strain>
    </source>
</reference>
<dbReference type="Gene3D" id="1.10.287.130">
    <property type="match status" value="1"/>
</dbReference>
<evidence type="ECO:0000256" key="11">
    <source>
        <dbReference type="ARBA" id="ARBA00023136"/>
    </source>
</evidence>
<dbReference type="SUPFAM" id="SSF52172">
    <property type="entry name" value="CheY-like"/>
    <property type="match status" value="1"/>
</dbReference>
<dbReference type="Pfam" id="PF02518">
    <property type="entry name" value="HATPase_c"/>
    <property type="match status" value="1"/>
</dbReference>
<feature type="modified residue" description="Phosphohistidine" evidence="12">
    <location>
        <position position="780"/>
    </location>
</feature>
<dbReference type="InterPro" id="IPR003661">
    <property type="entry name" value="HisK_dim/P_dom"/>
</dbReference>
<evidence type="ECO:0000256" key="9">
    <source>
        <dbReference type="ARBA" id="ARBA00022989"/>
    </source>
</evidence>
<dbReference type="PROSITE" id="PS50894">
    <property type="entry name" value="HPT"/>
    <property type="match status" value="1"/>
</dbReference>
<feature type="region of interest" description="Disordered" evidence="14">
    <location>
        <begin position="178"/>
        <end position="201"/>
    </location>
</feature>
<evidence type="ECO:0000256" key="8">
    <source>
        <dbReference type="ARBA" id="ARBA00022840"/>
    </source>
</evidence>
<accession>A0A640WG54</accession>
<dbReference type="Pfam" id="PF00072">
    <property type="entry name" value="Response_reg"/>
    <property type="match status" value="1"/>
</dbReference>
<dbReference type="EMBL" id="VTPX01000003">
    <property type="protein sequence ID" value="KAA0019156.1"/>
    <property type="molecule type" value="Genomic_DNA"/>
</dbReference>
<keyword evidence="7" id="KW-0547">Nucleotide-binding</keyword>
<keyword evidence="6" id="KW-0812">Transmembrane</keyword>
<keyword evidence="8" id="KW-0067">ATP-binding</keyword>
<keyword evidence="4" id="KW-1003">Cell membrane</keyword>
<dbReference type="InterPro" id="IPR001789">
    <property type="entry name" value="Sig_transdc_resp-reg_receiver"/>
</dbReference>
<dbReference type="SMART" id="SM00388">
    <property type="entry name" value="HisKA"/>
    <property type="match status" value="1"/>
</dbReference>
<keyword evidence="19" id="KW-1185">Reference proteome</keyword>
<evidence type="ECO:0000256" key="6">
    <source>
        <dbReference type="ARBA" id="ARBA00022692"/>
    </source>
</evidence>
<evidence type="ECO:0000259" key="16">
    <source>
        <dbReference type="PROSITE" id="PS50110"/>
    </source>
</evidence>
<dbReference type="PROSITE" id="PS50110">
    <property type="entry name" value="RESPONSE_REGULATORY"/>
    <property type="match status" value="1"/>
</dbReference>
<feature type="compositionally biased region" description="Polar residues" evidence="14">
    <location>
        <begin position="187"/>
        <end position="197"/>
    </location>
</feature>
<evidence type="ECO:0000256" key="1">
    <source>
        <dbReference type="ARBA" id="ARBA00000085"/>
    </source>
</evidence>
<dbReference type="InterPro" id="IPR003594">
    <property type="entry name" value="HATPase_dom"/>
</dbReference>
<dbReference type="InterPro" id="IPR036641">
    <property type="entry name" value="HPT_dom_sf"/>
</dbReference>
<evidence type="ECO:0000256" key="12">
    <source>
        <dbReference type="PROSITE-ProRule" id="PRU00110"/>
    </source>
</evidence>
<feature type="modified residue" description="4-aspartylphosphate" evidence="13">
    <location>
        <position position="614"/>
    </location>
</feature>
<organism evidence="18 19">
    <name type="scientific">Salinicola corii</name>
    <dbReference type="NCBI Taxonomy" id="2606937"/>
    <lineage>
        <taxon>Bacteria</taxon>
        <taxon>Pseudomonadati</taxon>
        <taxon>Pseudomonadota</taxon>
        <taxon>Gammaproteobacteria</taxon>
        <taxon>Oceanospirillales</taxon>
        <taxon>Halomonadaceae</taxon>
        <taxon>Salinicola</taxon>
    </lineage>
</organism>
<dbReference type="Gene3D" id="3.30.565.10">
    <property type="entry name" value="Histidine kinase-like ATPase, C-terminal domain"/>
    <property type="match status" value="1"/>
</dbReference>
<dbReference type="Gene3D" id="3.40.50.2300">
    <property type="match status" value="1"/>
</dbReference>
<dbReference type="Pfam" id="PF01627">
    <property type="entry name" value="Hpt"/>
    <property type="match status" value="1"/>
</dbReference>
<feature type="domain" description="Histidine kinase" evidence="15">
    <location>
        <begin position="211"/>
        <end position="424"/>
    </location>
</feature>
<dbReference type="Proteomes" id="UP000466024">
    <property type="component" value="Unassembled WGS sequence"/>
</dbReference>
<evidence type="ECO:0000256" key="3">
    <source>
        <dbReference type="ARBA" id="ARBA00012438"/>
    </source>
</evidence>
<gene>
    <name evidence="18" type="ORF">F0A16_07370</name>
</gene>
<dbReference type="InterPro" id="IPR036890">
    <property type="entry name" value="HATPase_C_sf"/>
</dbReference>
<comment type="catalytic activity">
    <reaction evidence="1">
        <text>ATP + protein L-histidine = ADP + protein N-phospho-L-histidine.</text>
        <dbReference type="EC" id="2.7.13.3"/>
    </reaction>
</comment>
<dbReference type="SUPFAM" id="SSF47384">
    <property type="entry name" value="Homodimeric domain of signal transducing histidine kinase"/>
    <property type="match status" value="1"/>
</dbReference>
<keyword evidence="5 13" id="KW-0597">Phosphoprotein</keyword>
<evidence type="ECO:0000256" key="14">
    <source>
        <dbReference type="SAM" id="MobiDB-lite"/>
    </source>
</evidence>
<evidence type="ECO:0000259" key="17">
    <source>
        <dbReference type="PROSITE" id="PS50894"/>
    </source>
</evidence>
<dbReference type="AlphaFoldDB" id="A0A640WG54"/>
<feature type="domain" description="HPt" evidence="17">
    <location>
        <begin position="741"/>
        <end position="834"/>
    </location>
</feature>
<sequence length="840" mass="92646">MASRRLIILSLLLSALLLGITGWHAWDWHRASDEMLSRRLQSINRVFTPSLAEAAQDEDMSRVHRLLVRLTEDPAIVNATLRDDSGTTRDFTGTAPSAPLTTLPAALITWSQDDMQRWIQPLGDFQALQPSRHYWLDLTLDPSRISTYSQSALPLLMPLLSLLLLIPAALVWRHSWRTGRNSDSKPDSGQATLSGNSAHLPKVGPDSDLTYMSHELRAPLSGLLGFCRLLENSPLDAQQREWLRHIHLASNGLLDTVDQVLGDPRRCRKNNVFDIAEVLWEVLCLQAPLAQSKRITLLAIVYDDVPPRLIGADIAVRQLLTNLVNNAIKYGGEGDVVTRIVLENREGSDVRLRLSVSDGGNATPAHRERLRRLVAQGATRSVNAEDGVGIAICHRLAAEMDGSLALGERQVGSQTIVSRLGFEACEPYVRPAEFDLGGARIGVWQPHTRLAHLLDYALKRWHALPSSMATADSLTSADDTSQLLIIGIDDEALCPETHDLWQRRFDAISQPCLVVANVAPTRALAWRLTQGSVVLRLPMSRYMLGRTLAKMLAECRQRALPPRPRVLVVDDDEVSQHYLDAVLPIIGAKALVAGTAAEAIAIASETSVDLVLMDLHLPDASGFEATKQLRCLSVDWAHKPVIAMTAGPDTHGHGVVAGNWLDEVMTKPLDEHLLREVLARHLPISRSPTADRRPEAARVVRGMTNRENAAEEASLAPSALSHAGDLPVVDKAQARERSGGREALVAEMRTLLIADLPGHRQELDAVWRQRDVNLLRERVHQLGGGCRYCGVPQLAAACEELERRCRHAAIDECDEAFHELIAACDRLILWADDQAFTDIH</sequence>
<dbReference type="Gene3D" id="1.20.120.160">
    <property type="entry name" value="HPT domain"/>
    <property type="match status" value="1"/>
</dbReference>
<evidence type="ECO:0000259" key="15">
    <source>
        <dbReference type="PROSITE" id="PS50109"/>
    </source>
</evidence>
<dbReference type="PROSITE" id="PS50109">
    <property type="entry name" value="HIS_KIN"/>
    <property type="match status" value="1"/>
</dbReference>
<dbReference type="PANTHER" id="PTHR45339">
    <property type="entry name" value="HYBRID SIGNAL TRANSDUCTION HISTIDINE KINASE J"/>
    <property type="match status" value="1"/>
</dbReference>
<keyword evidence="11" id="KW-0472">Membrane</keyword>
<dbReference type="GO" id="GO:0000155">
    <property type="term" value="F:phosphorelay sensor kinase activity"/>
    <property type="evidence" value="ECO:0007669"/>
    <property type="project" value="InterPro"/>
</dbReference>
<dbReference type="Pfam" id="PF00512">
    <property type="entry name" value="HisKA"/>
    <property type="match status" value="1"/>
</dbReference>
<dbReference type="InterPro" id="IPR036097">
    <property type="entry name" value="HisK_dim/P_sf"/>
</dbReference>
<dbReference type="CDD" id="cd00082">
    <property type="entry name" value="HisKA"/>
    <property type="match status" value="1"/>
</dbReference>
<comment type="subcellular location">
    <subcellularLocation>
        <location evidence="2">Cell membrane</location>
        <topology evidence="2">Multi-pass membrane protein</topology>
    </subcellularLocation>
</comment>
<keyword evidence="9" id="KW-1133">Transmembrane helix</keyword>
<evidence type="ECO:0000313" key="19">
    <source>
        <dbReference type="Proteomes" id="UP000466024"/>
    </source>
</evidence>
<keyword evidence="10" id="KW-0902">Two-component regulatory system</keyword>
<dbReference type="InterPro" id="IPR008207">
    <property type="entry name" value="Sig_transdc_His_kin_Hpt_dom"/>
</dbReference>
<comment type="caution">
    <text evidence="18">The sequence shown here is derived from an EMBL/GenBank/DDBJ whole genome shotgun (WGS) entry which is preliminary data.</text>
</comment>
<dbReference type="SMART" id="SM00073">
    <property type="entry name" value="HPT"/>
    <property type="match status" value="1"/>
</dbReference>
<protein>
    <recommendedName>
        <fullName evidence="3">histidine kinase</fullName>
        <ecNumber evidence="3">2.7.13.3</ecNumber>
    </recommendedName>
</protein>
<evidence type="ECO:0000256" key="10">
    <source>
        <dbReference type="ARBA" id="ARBA00023012"/>
    </source>
</evidence>
<dbReference type="PANTHER" id="PTHR45339:SF1">
    <property type="entry name" value="HYBRID SIGNAL TRANSDUCTION HISTIDINE KINASE J"/>
    <property type="match status" value="1"/>
</dbReference>
<dbReference type="GO" id="GO:0005524">
    <property type="term" value="F:ATP binding"/>
    <property type="evidence" value="ECO:0007669"/>
    <property type="project" value="UniProtKB-KW"/>
</dbReference>
<dbReference type="EC" id="2.7.13.3" evidence="3"/>
<dbReference type="SMART" id="SM00448">
    <property type="entry name" value="REC"/>
    <property type="match status" value="1"/>
</dbReference>
<dbReference type="SUPFAM" id="SSF47226">
    <property type="entry name" value="Histidine-containing phosphotransfer domain, HPT domain"/>
    <property type="match status" value="1"/>
</dbReference>
<evidence type="ECO:0000313" key="18">
    <source>
        <dbReference type="EMBL" id="KAA0019156.1"/>
    </source>
</evidence>
<name>A0A640WG54_9GAMM</name>
<dbReference type="SUPFAM" id="SSF55874">
    <property type="entry name" value="ATPase domain of HSP90 chaperone/DNA topoisomerase II/histidine kinase"/>
    <property type="match status" value="1"/>
</dbReference>
<dbReference type="RefSeq" id="WP_149434745.1">
    <property type="nucleotide sequence ID" value="NZ_VTPX01000003.1"/>
</dbReference>
<evidence type="ECO:0000256" key="5">
    <source>
        <dbReference type="ARBA" id="ARBA00022553"/>
    </source>
</evidence>
<feature type="domain" description="Response regulatory" evidence="16">
    <location>
        <begin position="565"/>
        <end position="682"/>
    </location>
</feature>
<dbReference type="GO" id="GO:0005886">
    <property type="term" value="C:plasma membrane"/>
    <property type="evidence" value="ECO:0007669"/>
    <property type="project" value="UniProtKB-SubCell"/>
</dbReference>
<evidence type="ECO:0000256" key="2">
    <source>
        <dbReference type="ARBA" id="ARBA00004651"/>
    </source>
</evidence>
<dbReference type="InterPro" id="IPR011006">
    <property type="entry name" value="CheY-like_superfamily"/>
</dbReference>
<evidence type="ECO:0000256" key="7">
    <source>
        <dbReference type="ARBA" id="ARBA00022741"/>
    </source>
</evidence>
<evidence type="ECO:0000256" key="4">
    <source>
        <dbReference type="ARBA" id="ARBA00022475"/>
    </source>
</evidence>
<dbReference type="SMART" id="SM00387">
    <property type="entry name" value="HATPase_c"/>
    <property type="match status" value="1"/>
</dbReference>
<proteinExistence type="predicted"/>